<dbReference type="Proteomes" id="UP001228044">
    <property type="component" value="Unassembled WGS sequence"/>
</dbReference>
<dbReference type="Gene3D" id="3.40.50.150">
    <property type="entry name" value="Vaccinia Virus protein VP39"/>
    <property type="match status" value="1"/>
</dbReference>
<dbReference type="PANTHER" id="PTHR20974:SF0">
    <property type="entry name" value="UPF0585 PROTEIN CG18661"/>
    <property type="match status" value="1"/>
</dbReference>
<keyword evidence="2" id="KW-1185">Reference proteome</keyword>
<evidence type="ECO:0000313" key="2">
    <source>
        <dbReference type="Proteomes" id="UP001228044"/>
    </source>
</evidence>
<sequence>MSPLQSPAAERNKQPILEALLSRLPAQGLALEIASGSGQHVAHFAPAMPGWSWLASDLDAQALDSIAAWWPTGPAPLRLDVHEADWPLPPSHRQLDLIFCANMLHISPWSSCAALMRGAARHLRIDGRLVVYGPFLVPGEPTAPSNIAFDADLRHRNGSWGLRSLADVTGEAQAAGLRLAERLAMPANNRLLIFEAFQAPQA</sequence>
<name>A0ABT8DY02_9BURK</name>
<evidence type="ECO:0000313" key="1">
    <source>
        <dbReference type="EMBL" id="MDN3921914.1"/>
    </source>
</evidence>
<dbReference type="PANTHER" id="PTHR20974">
    <property type="entry name" value="UPF0585 PROTEIN CG18661"/>
    <property type="match status" value="1"/>
</dbReference>
<gene>
    <name evidence="1" type="ORF">QWJ38_16615</name>
</gene>
<dbReference type="EMBL" id="JAUHHC010000004">
    <property type="protein sequence ID" value="MDN3921914.1"/>
    <property type="molecule type" value="Genomic_DNA"/>
</dbReference>
<dbReference type="Pfam" id="PF06080">
    <property type="entry name" value="DUF938"/>
    <property type="match status" value="1"/>
</dbReference>
<dbReference type="InterPro" id="IPR029063">
    <property type="entry name" value="SAM-dependent_MTases_sf"/>
</dbReference>
<accession>A0ABT8DY02</accession>
<reference evidence="1 2" key="1">
    <citation type="submission" date="2023-06" db="EMBL/GenBank/DDBJ databases">
        <title>Pelomonas sp. PFR6 16S ribosomal RNA gene Genome sequencing and assembly.</title>
        <authorList>
            <person name="Woo H."/>
        </authorList>
    </citation>
    <scope>NUCLEOTIDE SEQUENCE [LARGE SCALE GENOMIC DNA]</scope>
    <source>
        <strain evidence="1 2">PFR6</strain>
    </source>
</reference>
<dbReference type="RefSeq" id="WP_290360217.1">
    <property type="nucleotide sequence ID" value="NZ_JAUHHC010000004.1"/>
</dbReference>
<comment type="caution">
    <text evidence="1">The sequence shown here is derived from an EMBL/GenBank/DDBJ whole genome shotgun (WGS) entry which is preliminary data.</text>
</comment>
<proteinExistence type="predicted"/>
<dbReference type="SUPFAM" id="SSF53335">
    <property type="entry name" value="S-adenosyl-L-methionine-dependent methyltransferases"/>
    <property type="match status" value="1"/>
</dbReference>
<dbReference type="InterPro" id="IPR010342">
    <property type="entry name" value="DUF938"/>
</dbReference>
<organism evidence="1 2">
    <name type="scientific">Roseateles violae</name>
    <dbReference type="NCBI Taxonomy" id="3058042"/>
    <lineage>
        <taxon>Bacteria</taxon>
        <taxon>Pseudomonadati</taxon>
        <taxon>Pseudomonadota</taxon>
        <taxon>Betaproteobacteria</taxon>
        <taxon>Burkholderiales</taxon>
        <taxon>Sphaerotilaceae</taxon>
        <taxon>Roseateles</taxon>
    </lineage>
</organism>
<protein>
    <submittedName>
        <fullName evidence="1">DUF938 domain-containing protein</fullName>
    </submittedName>
</protein>